<dbReference type="GO" id="GO:0006402">
    <property type="term" value="P:mRNA catabolic process"/>
    <property type="evidence" value="ECO:0007669"/>
    <property type="project" value="TreeGrafter"/>
</dbReference>
<dbReference type="AlphaFoldDB" id="A0A4R6RX69"/>
<dbReference type="GO" id="GO:0000932">
    <property type="term" value="C:P-body"/>
    <property type="evidence" value="ECO:0007669"/>
    <property type="project" value="TreeGrafter"/>
</dbReference>
<proteinExistence type="predicted"/>
<dbReference type="PANTHER" id="PTHR23355:SF42">
    <property type="entry name" value="RIBONUCLEASE II, CHLOROPLASTIC_MITOCHONDRIAL"/>
    <property type="match status" value="1"/>
</dbReference>
<feature type="domain" description="RNB" evidence="1">
    <location>
        <begin position="33"/>
        <end position="350"/>
    </location>
</feature>
<dbReference type="SUPFAM" id="SSF50249">
    <property type="entry name" value="Nucleic acid-binding proteins"/>
    <property type="match status" value="1"/>
</dbReference>
<comment type="caution">
    <text evidence="2">The sequence shown here is derived from an EMBL/GenBank/DDBJ whole genome shotgun (WGS) entry which is preliminary data.</text>
</comment>
<dbReference type="InterPro" id="IPR050180">
    <property type="entry name" value="RNR_Ribonuclease"/>
</dbReference>
<dbReference type="InterPro" id="IPR012340">
    <property type="entry name" value="NA-bd_OB-fold"/>
</dbReference>
<dbReference type="InterPro" id="IPR001900">
    <property type="entry name" value="RNase_II/R"/>
</dbReference>
<gene>
    <name evidence="2" type="ORF">EDF62_2278</name>
</gene>
<evidence type="ECO:0000313" key="3">
    <source>
        <dbReference type="Proteomes" id="UP000295601"/>
    </source>
</evidence>
<dbReference type="EMBL" id="SNYA01000005">
    <property type="protein sequence ID" value="TDP91659.1"/>
    <property type="molecule type" value="Genomic_DNA"/>
</dbReference>
<name>A0A4R6RX69_9MICO</name>
<dbReference type="Pfam" id="PF00773">
    <property type="entry name" value="RNB"/>
    <property type="match status" value="1"/>
</dbReference>
<organism evidence="2 3">
    <name type="scientific">Leucobacter luti</name>
    <dbReference type="NCBI Taxonomy" id="340320"/>
    <lineage>
        <taxon>Bacteria</taxon>
        <taxon>Bacillati</taxon>
        <taxon>Actinomycetota</taxon>
        <taxon>Actinomycetes</taxon>
        <taxon>Micrococcales</taxon>
        <taxon>Microbacteriaceae</taxon>
        <taxon>Leucobacter</taxon>
    </lineage>
</organism>
<dbReference type="SMART" id="SM00955">
    <property type="entry name" value="RNB"/>
    <property type="match status" value="1"/>
</dbReference>
<dbReference type="InterPro" id="IPR040596">
    <property type="entry name" value="RNase_II_C_S1"/>
</dbReference>
<dbReference type="Proteomes" id="UP000295601">
    <property type="component" value="Unassembled WGS sequence"/>
</dbReference>
<dbReference type="GO" id="GO:0000175">
    <property type="term" value="F:3'-5'-RNA exonuclease activity"/>
    <property type="evidence" value="ECO:0007669"/>
    <property type="project" value="TreeGrafter"/>
</dbReference>
<dbReference type="Pfam" id="PF18614">
    <property type="entry name" value="RNase_II_C_S1"/>
    <property type="match status" value="1"/>
</dbReference>
<dbReference type="PANTHER" id="PTHR23355">
    <property type="entry name" value="RIBONUCLEASE"/>
    <property type="match status" value="1"/>
</dbReference>
<reference evidence="2 3" key="1">
    <citation type="submission" date="2019-03" db="EMBL/GenBank/DDBJ databases">
        <title>Genomic analyses of the natural microbiome of Caenorhabditis elegans.</title>
        <authorList>
            <person name="Samuel B."/>
        </authorList>
    </citation>
    <scope>NUCLEOTIDE SEQUENCE [LARGE SCALE GENOMIC DNA]</scope>
    <source>
        <strain evidence="2 3">JUb18</strain>
    </source>
</reference>
<accession>A0A4R6RX69</accession>
<keyword evidence="3" id="KW-1185">Reference proteome</keyword>
<evidence type="ECO:0000313" key="2">
    <source>
        <dbReference type="EMBL" id="TDP91659.1"/>
    </source>
</evidence>
<sequence length="454" mass="48524">MALAALRTEFAVAESFPAAALAEAAAATPLAPECDLRHIPFVTLDPVGSRDLDQAFHIERGRSGWIVRYAIADVPAFVAPGGALDAAARDRGQTLYLPDGTVPLHPRVLSEGHASLLPGEDRSAYVWTVELDPDGAVTAANVLRAQVRSRAQLDYPAAQLDIEAGAAQEPLSLLPEIGRIRAEQERLRGGASLNMPEEQIRETAEGYRIERRFPLPVEEWNAQLSLLVGIVAGEMMLGAGIGILRTMPAPPPEALREFRDRVAALGEPWAPELSYGEYLHALEHGAVRTPAIMQAAASLFRGADYVVFNGAPPEETVQAAIASPYAHVTAPLRRLVDRWGLVVCAALSAGHAVPGWASESLPALPQLMRASQQRASQLGSAALDRVEAALLRDRIGERFEAVVIEIRGDRARVQIVEPPVTAQCESAGLVAGTRVQVRVVSADIAVGEVELAAE</sequence>
<dbReference type="GO" id="GO:0003723">
    <property type="term" value="F:RNA binding"/>
    <property type="evidence" value="ECO:0007669"/>
    <property type="project" value="InterPro"/>
</dbReference>
<protein>
    <submittedName>
        <fullName evidence="2">RNB domain-containing protein</fullName>
    </submittedName>
</protein>
<evidence type="ECO:0000259" key="1">
    <source>
        <dbReference type="SMART" id="SM00955"/>
    </source>
</evidence>